<reference evidence="4" key="1">
    <citation type="journal article" date="2019" name="Int. J. Syst. Evol. Microbiol.">
        <title>The Global Catalogue of Microorganisms (GCM) 10K type strain sequencing project: providing services to taxonomists for standard genome sequencing and annotation.</title>
        <authorList>
            <consortium name="The Broad Institute Genomics Platform"/>
            <consortium name="The Broad Institute Genome Sequencing Center for Infectious Disease"/>
            <person name="Wu L."/>
            <person name="Ma J."/>
        </authorList>
    </citation>
    <scope>NUCLEOTIDE SEQUENCE [LARGE SCALE GENOMIC DNA]</scope>
    <source>
        <strain evidence="4">JCM 4147</strain>
    </source>
</reference>
<keyword evidence="4" id="KW-1185">Reference proteome</keyword>
<sequence length="337" mass="36614">MKTSANASADTSSDSSAHAKAHQGEEIGESRQFANSKELGAFLRAHRERRSPRDVGLPDTGRRRTPGLRREEVAALSGVGLAWYTWLEQGRVIPSRKVLEAVARTLGLNAVSYRHVLALSGLLPPAPDGAGHDEVAARVQCLLDTWENSPAVLLDSRFDITAWNEAYAAVWSDPAAVPAGRRNLMWCVAGSPAFRSTLLDWEPLARAVLAQFRGQTARLAATDRRTQEIYATLRADFPELAEWWECQGVGDLTARRISVLLPRHGGLDLLFSAFRPVDDPEALIVVQAPVGPADRELVARLVRESRGTGAEVVRIGRERAAAGHPVAASAKKERSSA</sequence>
<dbReference type="SMART" id="SM00530">
    <property type="entry name" value="HTH_XRE"/>
    <property type="match status" value="1"/>
</dbReference>
<dbReference type="InterPro" id="IPR001387">
    <property type="entry name" value="Cro/C1-type_HTH"/>
</dbReference>
<accession>A0ABW1GPX1</accession>
<dbReference type="RefSeq" id="WP_344515719.1">
    <property type="nucleotide sequence ID" value="NZ_BAAATU010000034.1"/>
</dbReference>
<dbReference type="Proteomes" id="UP001596200">
    <property type="component" value="Unassembled WGS sequence"/>
</dbReference>
<gene>
    <name evidence="3" type="ORF">ACFP1B_25970</name>
</gene>
<dbReference type="InterPro" id="IPR010982">
    <property type="entry name" value="Lambda_DNA-bd_dom_sf"/>
</dbReference>
<dbReference type="EMBL" id="JBHSPU010000022">
    <property type="protein sequence ID" value="MFC5916844.1"/>
    <property type="molecule type" value="Genomic_DNA"/>
</dbReference>
<comment type="caution">
    <text evidence="3">The sequence shown here is derived from an EMBL/GenBank/DDBJ whole genome shotgun (WGS) entry which is preliminary data.</text>
</comment>
<feature type="region of interest" description="Disordered" evidence="1">
    <location>
        <begin position="1"/>
        <end position="68"/>
    </location>
</feature>
<feature type="compositionally biased region" description="Low complexity" evidence="1">
    <location>
        <begin position="1"/>
        <end position="18"/>
    </location>
</feature>
<organism evidence="3 4">
    <name type="scientific">Streptomyces pulveraceus</name>
    <dbReference type="NCBI Taxonomy" id="68258"/>
    <lineage>
        <taxon>Bacteria</taxon>
        <taxon>Bacillati</taxon>
        <taxon>Actinomycetota</taxon>
        <taxon>Actinomycetes</taxon>
        <taxon>Kitasatosporales</taxon>
        <taxon>Streptomycetaceae</taxon>
        <taxon>Streptomyces</taxon>
    </lineage>
</organism>
<dbReference type="Pfam" id="PF13560">
    <property type="entry name" value="HTH_31"/>
    <property type="match status" value="1"/>
</dbReference>
<dbReference type="PANTHER" id="PTHR35010">
    <property type="entry name" value="BLL4672 PROTEIN-RELATED"/>
    <property type="match status" value="1"/>
</dbReference>
<evidence type="ECO:0000313" key="4">
    <source>
        <dbReference type="Proteomes" id="UP001596200"/>
    </source>
</evidence>
<evidence type="ECO:0000259" key="2">
    <source>
        <dbReference type="SMART" id="SM00530"/>
    </source>
</evidence>
<evidence type="ECO:0000256" key="1">
    <source>
        <dbReference type="SAM" id="MobiDB-lite"/>
    </source>
</evidence>
<dbReference type="SUPFAM" id="SSF47413">
    <property type="entry name" value="lambda repressor-like DNA-binding domains"/>
    <property type="match status" value="1"/>
</dbReference>
<protein>
    <submittedName>
        <fullName evidence="3">Helix-turn-helix domain-containing protein</fullName>
    </submittedName>
</protein>
<feature type="domain" description="HTH cro/C1-type" evidence="2">
    <location>
        <begin position="42"/>
        <end position="113"/>
    </location>
</feature>
<name>A0ABW1GPX1_9ACTN</name>
<evidence type="ECO:0000313" key="3">
    <source>
        <dbReference type="EMBL" id="MFC5916844.1"/>
    </source>
</evidence>
<proteinExistence type="predicted"/>
<dbReference type="InterPro" id="IPR041413">
    <property type="entry name" value="MLTR_LBD"/>
</dbReference>
<dbReference type="Gene3D" id="1.10.260.40">
    <property type="entry name" value="lambda repressor-like DNA-binding domains"/>
    <property type="match status" value="1"/>
</dbReference>
<dbReference type="Gene3D" id="3.30.450.180">
    <property type="match status" value="1"/>
</dbReference>
<dbReference type="CDD" id="cd00093">
    <property type="entry name" value="HTH_XRE"/>
    <property type="match status" value="1"/>
</dbReference>
<dbReference type="Pfam" id="PF17765">
    <property type="entry name" value="MLTR_LBD"/>
    <property type="match status" value="1"/>
</dbReference>